<dbReference type="GO" id="GO:0042147">
    <property type="term" value="P:retrograde transport, endosome to Golgi"/>
    <property type="evidence" value="ECO:0007669"/>
    <property type="project" value="TreeGrafter"/>
</dbReference>
<dbReference type="PANTHER" id="PTHR13847:SF150">
    <property type="entry name" value="OXIDOREDUCTASE TDA3-RELATED"/>
    <property type="match status" value="1"/>
</dbReference>
<dbReference type="InterPro" id="IPR036188">
    <property type="entry name" value="FAD/NAD-bd_sf"/>
</dbReference>
<accession>A0A9P7B3A4</accession>
<dbReference type="InterPro" id="IPR006076">
    <property type="entry name" value="FAD-dep_OxRdtase"/>
</dbReference>
<sequence length="424" mass="44110">MTSPSTQPRRIGVIGGGIIGTCTAFWLGRLASAGRQPVQVTLIEGSEIAAGASGKAGGLLALDWHGPATASLAKLSYALHAQLAQELDGEKKWGYRKLDTLSISADLSAAGSGSAKKTARTRKLNDSDLFDWLNKDLLTATDVLGSQETTAQVHPEQFTRAIAEQAQKEGLQIVYGTAERLERTKEGGDHYAVTISPRKDNDDNSPRVLEFDQIVIAAGPWTGRLLSSLGLGGGGGDNNNDPGSLRARAGRAKAIRGSRAHSIVVRAPEGKTLPAQALFTSIKEQKGRHAEPEIYNRPDGTAYACGPTDDSDLPLRASDVTTSPSAIASLVSQTARLAPDYLDSTSGGGGAKVEREQACYLPVGSGDPVLGRIDQGTEGSGKGIYVASGHSCWGICNGPGTGLVMAELLLNGKATSADISSLGP</sequence>
<dbReference type="Proteomes" id="UP000777482">
    <property type="component" value="Unassembled WGS sequence"/>
</dbReference>
<reference evidence="3 4" key="1">
    <citation type="submission" date="2020-11" db="EMBL/GenBank/DDBJ databases">
        <title>Kefir isolates.</title>
        <authorList>
            <person name="Marcisauskas S."/>
            <person name="Kim Y."/>
            <person name="Blasche S."/>
        </authorList>
    </citation>
    <scope>NUCLEOTIDE SEQUENCE [LARGE SCALE GENOMIC DNA]</scope>
    <source>
        <strain evidence="3 4">KR</strain>
    </source>
</reference>
<dbReference type="SUPFAM" id="SSF51905">
    <property type="entry name" value="FAD/NAD(P)-binding domain"/>
    <property type="match status" value="1"/>
</dbReference>
<feature type="domain" description="FAD dependent oxidoreductase" evidence="2">
    <location>
        <begin position="11"/>
        <end position="408"/>
    </location>
</feature>
<protein>
    <recommendedName>
        <fullName evidence="2">FAD dependent oxidoreductase domain-containing protein</fullName>
    </recommendedName>
</protein>
<keyword evidence="4" id="KW-1185">Reference proteome</keyword>
<dbReference type="GO" id="GO:0005829">
    <property type="term" value="C:cytosol"/>
    <property type="evidence" value="ECO:0007669"/>
    <property type="project" value="GOC"/>
</dbReference>
<evidence type="ECO:0000313" key="3">
    <source>
        <dbReference type="EMBL" id="KAG0656157.1"/>
    </source>
</evidence>
<organism evidence="3 4">
    <name type="scientific">Rhodotorula mucilaginosa</name>
    <name type="common">Yeast</name>
    <name type="synonym">Rhodotorula rubra</name>
    <dbReference type="NCBI Taxonomy" id="5537"/>
    <lineage>
        <taxon>Eukaryota</taxon>
        <taxon>Fungi</taxon>
        <taxon>Dikarya</taxon>
        <taxon>Basidiomycota</taxon>
        <taxon>Pucciniomycotina</taxon>
        <taxon>Microbotryomycetes</taxon>
        <taxon>Sporidiobolales</taxon>
        <taxon>Sporidiobolaceae</taxon>
        <taxon>Rhodotorula</taxon>
    </lineage>
</organism>
<name>A0A9P7B3A4_RHOMI</name>
<feature type="compositionally biased region" description="Basic and acidic residues" evidence="1">
    <location>
        <begin position="283"/>
        <end position="296"/>
    </location>
</feature>
<dbReference type="EMBL" id="PUHQ01000102">
    <property type="protein sequence ID" value="KAG0656157.1"/>
    <property type="molecule type" value="Genomic_DNA"/>
</dbReference>
<proteinExistence type="predicted"/>
<gene>
    <name evidence="3" type="ORF">C6P46_000396</name>
</gene>
<evidence type="ECO:0000256" key="1">
    <source>
        <dbReference type="SAM" id="MobiDB-lite"/>
    </source>
</evidence>
<dbReference type="Pfam" id="PF01266">
    <property type="entry name" value="DAO"/>
    <property type="match status" value="1"/>
</dbReference>
<dbReference type="Gene3D" id="3.30.9.10">
    <property type="entry name" value="D-Amino Acid Oxidase, subunit A, domain 2"/>
    <property type="match status" value="1"/>
</dbReference>
<dbReference type="OrthoDB" id="498204at2759"/>
<dbReference type="AlphaFoldDB" id="A0A9P7B3A4"/>
<dbReference type="PANTHER" id="PTHR13847">
    <property type="entry name" value="SARCOSINE DEHYDROGENASE-RELATED"/>
    <property type="match status" value="1"/>
</dbReference>
<dbReference type="GO" id="GO:0005770">
    <property type="term" value="C:late endosome"/>
    <property type="evidence" value="ECO:0007669"/>
    <property type="project" value="TreeGrafter"/>
</dbReference>
<feature type="region of interest" description="Disordered" evidence="1">
    <location>
        <begin position="283"/>
        <end position="302"/>
    </location>
</feature>
<evidence type="ECO:0000259" key="2">
    <source>
        <dbReference type="Pfam" id="PF01266"/>
    </source>
</evidence>
<evidence type="ECO:0000313" key="4">
    <source>
        <dbReference type="Proteomes" id="UP000777482"/>
    </source>
</evidence>
<dbReference type="Gene3D" id="3.50.50.60">
    <property type="entry name" value="FAD/NAD(P)-binding domain"/>
    <property type="match status" value="1"/>
</dbReference>
<comment type="caution">
    <text evidence="3">The sequence shown here is derived from an EMBL/GenBank/DDBJ whole genome shotgun (WGS) entry which is preliminary data.</text>
</comment>